<evidence type="ECO:0000256" key="2">
    <source>
        <dbReference type="ARBA" id="ARBA00022723"/>
    </source>
</evidence>
<evidence type="ECO:0000313" key="7">
    <source>
        <dbReference type="Proteomes" id="UP001147733"/>
    </source>
</evidence>
<dbReference type="GO" id="GO:0046872">
    <property type="term" value="F:metal ion binding"/>
    <property type="evidence" value="ECO:0007669"/>
    <property type="project" value="UniProtKB-KW"/>
</dbReference>
<evidence type="ECO:0000256" key="3">
    <source>
        <dbReference type="ARBA" id="ARBA00022833"/>
    </source>
</evidence>
<dbReference type="Gene3D" id="3.90.1590.10">
    <property type="entry name" value="glutathione-dependent formaldehyde- activating enzyme (gfa)"/>
    <property type="match status" value="1"/>
</dbReference>
<keyword evidence="4" id="KW-0456">Lyase</keyword>
<reference evidence="6" key="1">
    <citation type="submission" date="2022-11" db="EMBL/GenBank/DDBJ databases">
        <authorList>
            <person name="Petersen C."/>
        </authorList>
    </citation>
    <scope>NUCLEOTIDE SEQUENCE</scope>
    <source>
        <strain evidence="6">IBT 23319</strain>
    </source>
</reference>
<dbReference type="OrthoDB" id="428768at2759"/>
<dbReference type="InterPro" id="IPR011057">
    <property type="entry name" value="Mss4-like_sf"/>
</dbReference>
<comment type="caution">
    <text evidence="6">The sequence shown here is derived from an EMBL/GenBank/DDBJ whole genome shotgun (WGS) entry which is preliminary data.</text>
</comment>
<organism evidence="6 7">
    <name type="scientific">Penicillium citrinum</name>
    <dbReference type="NCBI Taxonomy" id="5077"/>
    <lineage>
        <taxon>Eukaryota</taxon>
        <taxon>Fungi</taxon>
        <taxon>Dikarya</taxon>
        <taxon>Ascomycota</taxon>
        <taxon>Pezizomycotina</taxon>
        <taxon>Eurotiomycetes</taxon>
        <taxon>Eurotiomycetidae</taxon>
        <taxon>Eurotiales</taxon>
        <taxon>Aspergillaceae</taxon>
        <taxon>Penicillium</taxon>
    </lineage>
</organism>
<keyword evidence="2" id="KW-0479">Metal-binding</keyword>
<feature type="domain" description="CENP-V/GFA" evidence="5">
    <location>
        <begin position="6"/>
        <end position="133"/>
    </location>
</feature>
<sequence length="135" mass="15278">MGANMLTGSCLCALHRYTIAKDDIIRKITCSCARCRKISGGYKSTNFVIPKNKLKLTSTPTWHSFVPSLSHGLMTFNAVLENDRHGHICFCRRCGSMIYREAEVEGFRNLIFVPVGSLDDIDSISDLKEEEWYSH</sequence>
<dbReference type="RefSeq" id="XP_056500927.1">
    <property type="nucleotide sequence ID" value="XM_056644113.1"/>
</dbReference>
<dbReference type="AlphaFoldDB" id="A0A9W9P3D9"/>
<keyword evidence="3" id="KW-0862">Zinc</keyword>
<dbReference type="PANTHER" id="PTHR33337">
    <property type="entry name" value="GFA DOMAIN-CONTAINING PROTEIN"/>
    <property type="match status" value="1"/>
</dbReference>
<name>A0A9W9P3D9_PENCI</name>
<dbReference type="Proteomes" id="UP001147733">
    <property type="component" value="Unassembled WGS sequence"/>
</dbReference>
<dbReference type="GeneID" id="81383280"/>
<dbReference type="InterPro" id="IPR006913">
    <property type="entry name" value="CENP-V/GFA"/>
</dbReference>
<protein>
    <recommendedName>
        <fullName evidence="5">CENP-V/GFA domain-containing protein</fullName>
    </recommendedName>
</protein>
<dbReference type="SUPFAM" id="SSF51316">
    <property type="entry name" value="Mss4-like"/>
    <property type="match status" value="1"/>
</dbReference>
<evidence type="ECO:0000259" key="5">
    <source>
        <dbReference type="PROSITE" id="PS51891"/>
    </source>
</evidence>
<proteinExistence type="inferred from homology"/>
<dbReference type="PANTHER" id="PTHR33337:SF40">
    <property type="entry name" value="CENP-V_GFA DOMAIN-CONTAINING PROTEIN-RELATED"/>
    <property type="match status" value="1"/>
</dbReference>
<comment type="similarity">
    <text evidence="1">Belongs to the Gfa family.</text>
</comment>
<gene>
    <name evidence="6" type="ORF">N7469_005193</name>
</gene>
<accession>A0A9W9P3D9</accession>
<reference evidence="6" key="2">
    <citation type="journal article" date="2023" name="IMA Fungus">
        <title>Comparative genomic study of the Penicillium genus elucidates a diverse pangenome and 15 lateral gene transfer events.</title>
        <authorList>
            <person name="Petersen C."/>
            <person name="Sorensen T."/>
            <person name="Nielsen M.R."/>
            <person name="Sondergaard T.E."/>
            <person name="Sorensen J.L."/>
            <person name="Fitzpatrick D.A."/>
            <person name="Frisvad J.C."/>
            <person name="Nielsen K.L."/>
        </authorList>
    </citation>
    <scope>NUCLEOTIDE SEQUENCE</scope>
    <source>
        <strain evidence="6">IBT 23319</strain>
    </source>
</reference>
<evidence type="ECO:0000313" key="6">
    <source>
        <dbReference type="EMBL" id="KAJ5233427.1"/>
    </source>
</evidence>
<dbReference type="Pfam" id="PF04828">
    <property type="entry name" value="GFA"/>
    <property type="match status" value="1"/>
</dbReference>
<keyword evidence="7" id="KW-1185">Reference proteome</keyword>
<evidence type="ECO:0000256" key="4">
    <source>
        <dbReference type="ARBA" id="ARBA00023239"/>
    </source>
</evidence>
<dbReference type="GO" id="GO:0016846">
    <property type="term" value="F:carbon-sulfur lyase activity"/>
    <property type="evidence" value="ECO:0007669"/>
    <property type="project" value="InterPro"/>
</dbReference>
<evidence type="ECO:0000256" key="1">
    <source>
        <dbReference type="ARBA" id="ARBA00005495"/>
    </source>
</evidence>
<dbReference type="EMBL" id="JAPQKT010000004">
    <property type="protein sequence ID" value="KAJ5233427.1"/>
    <property type="molecule type" value="Genomic_DNA"/>
</dbReference>
<dbReference type="PROSITE" id="PS51891">
    <property type="entry name" value="CENP_V_GFA"/>
    <property type="match status" value="1"/>
</dbReference>